<dbReference type="EMBL" id="CAXHTB010000022">
    <property type="protein sequence ID" value="CAL0330655.1"/>
    <property type="molecule type" value="Genomic_DNA"/>
</dbReference>
<protein>
    <recommendedName>
        <fullName evidence="1">F-box domain-containing protein</fullName>
    </recommendedName>
</protein>
<evidence type="ECO:0000313" key="2">
    <source>
        <dbReference type="EMBL" id="CAL0330655.1"/>
    </source>
</evidence>
<reference evidence="2 3" key="1">
    <citation type="submission" date="2024-03" db="EMBL/GenBank/DDBJ databases">
        <authorList>
            <person name="Martinez-Hernandez J."/>
        </authorList>
    </citation>
    <scope>NUCLEOTIDE SEQUENCE [LARGE SCALE GENOMIC DNA]</scope>
</reference>
<gene>
    <name evidence="2" type="ORF">LLUT_LOCUS31715</name>
</gene>
<name>A0AAV1YCG8_LUPLU</name>
<dbReference type="Gene3D" id="1.20.1280.50">
    <property type="match status" value="1"/>
</dbReference>
<keyword evidence="3" id="KW-1185">Reference proteome</keyword>
<comment type="caution">
    <text evidence="2">The sequence shown here is derived from an EMBL/GenBank/DDBJ whole genome shotgun (WGS) entry which is preliminary data.</text>
</comment>
<dbReference type="InterPro" id="IPR057136">
    <property type="entry name" value="At2g35280_TPR_dom"/>
</dbReference>
<dbReference type="InterPro" id="IPR040338">
    <property type="entry name" value="At1g67623-like"/>
</dbReference>
<feature type="domain" description="F-box" evidence="1">
    <location>
        <begin position="22"/>
        <end position="71"/>
    </location>
</feature>
<dbReference type="PANTHER" id="PTHR33784">
    <property type="entry name" value="OS05G0482100 PROTEIN"/>
    <property type="match status" value="1"/>
</dbReference>
<dbReference type="PANTHER" id="PTHR33784:SF47">
    <property type="entry name" value="F-BOX PLANT-LIKE PROTEIN"/>
    <property type="match status" value="1"/>
</dbReference>
<organism evidence="2 3">
    <name type="scientific">Lupinus luteus</name>
    <name type="common">European yellow lupine</name>
    <dbReference type="NCBI Taxonomy" id="3873"/>
    <lineage>
        <taxon>Eukaryota</taxon>
        <taxon>Viridiplantae</taxon>
        <taxon>Streptophyta</taxon>
        <taxon>Embryophyta</taxon>
        <taxon>Tracheophyta</taxon>
        <taxon>Spermatophyta</taxon>
        <taxon>Magnoliopsida</taxon>
        <taxon>eudicotyledons</taxon>
        <taxon>Gunneridae</taxon>
        <taxon>Pentapetalae</taxon>
        <taxon>rosids</taxon>
        <taxon>fabids</taxon>
        <taxon>Fabales</taxon>
        <taxon>Fabaceae</taxon>
        <taxon>Papilionoideae</taxon>
        <taxon>50 kb inversion clade</taxon>
        <taxon>genistoids sensu lato</taxon>
        <taxon>core genistoids</taxon>
        <taxon>Genisteae</taxon>
        <taxon>Lupinus</taxon>
    </lineage>
</organism>
<dbReference type="Pfam" id="PF23310">
    <property type="entry name" value="TPR_27"/>
    <property type="match status" value="1"/>
</dbReference>
<sequence length="250" mass="28861">MAGLGVKNKGISDKKKMKYESYSTIKSLPKELLVEILAKVASASMLDLCRVKLVCKDFLDASEDDYVYQHASMDKFALVPLPWFINEKESSFLKRCKDSGNSEITYREGIVEYFSSLKIDSGLEKLKKAALQGHVDSKYVYSMLLMCSQEEKERKVGFDLFCSMKTSTCVIKCRKSVKSFIRNMWVNNHVVRSNQECLCHSSTCESRERLKKLSRMSYLMIEYEDDTAFASCQYCHVDYELCLFCKMFET</sequence>
<dbReference type="PROSITE" id="PS50181">
    <property type="entry name" value="FBOX"/>
    <property type="match status" value="1"/>
</dbReference>
<proteinExistence type="predicted"/>
<dbReference type="InterPro" id="IPR036047">
    <property type="entry name" value="F-box-like_dom_sf"/>
</dbReference>
<evidence type="ECO:0000313" key="3">
    <source>
        <dbReference type="Proteomes" id="UP001497480"/>
    </source>
</evidence>
<dbReference type="Pfam" id="PF12937">
    <property type="entry name" value="F-box-like"/>
    <property type="match status" value="1"/>
</dbReference>
<evidence type="ECO:0000259" key="1">
    <source>
        <dbReference type="PROSITE" id="PS50181"/>
    </source>
</evidence>
<accession>A0AAV1YCG8</accession>
<dbReference type="InterPro" id="IPR001810">
    <property type="entry name" value="F-box_dom"/>
</dbReference>
<dbReference type="AlphaFoldDB" id="A0AAV1YCG8"/>
<dbReference type="Proteomes" id="UP001497480">
    <property type="component" value="Unassembled WGS sequence"/>
</dbReference>
<dbReference type="SUPFAM" id="SSF81383">
    <property type="entry name" value="F-box domain"/>
    <property type="match status" value="1"/>
</dbReference>